<keyword evidence="6" id="KW-0851">Voltage-gated channel</keyword>
<dbReference type="InterPro" id="IPR005821">
    <property type="entry name" value="Ion_trans_dom"/>
</dbReference>
<protein>
    <recommendedName>
        <fullName evidence="2">Voltage-gated hydrogen channel 1</fullName>
    </recommendedName>
    <alternativeName>
        <fullName evidence="12">Hydrogen voltage-gated channel 1</fullName>
    </alternativeName>
</protein>
<gene>
    <name evidence="15" type="ORF">CONCODRAFT_71642</name>
</gene>
<dbReference type="GO" id="GO:0005886">
    <property type="term" value="C:plasma membrane"/>
    <property type="evidence" value="ECO:0007669"/>
    <property type="project" value="UniProtKB-SubCell"/>
</dbReference>
<feature type="transmembrane region" description="Helical" evidence="13">
    <location>
        <begin position="54"/>
        <end position="80"/>
    </location>
</feature>
<feature type="transmembrane region" description="Helical" evidence="13">
    <location>
        <begin position="132"/>
        <end position="150"/>
    </location>
</feature>
<evidence type="ECO:0000256" key="12">
    <source>
        <dbReference type="ARBA" id="ARBA00031989"/>
    </source>
</evidence>
<evidence type="ECO:0000256" key="5">
    <source>
        <dbReference type="ARBA" id="ARBA00022692"/>
    </source>
</evidence>
<organism evidence="15 16">
    <name type="scientific">Conidiobolus coronatus (strain ATCC 28846 / CBS 209.66 / NRRL 28638)</name>
    <name type="common">Delacroixia coronata</name>
    <dbReference type="NCBI Taxonomy" id="796925"/>
    <lineage>
        <taxon>Eukaryota</taxon>
        <taxon>Fungi</taxon>
        <taxon>Fungi incertae sedis</taxon>
        <taxon>Zoopagomycota</taxon>
        <taxon>Entomophthoromycotina</taxon>
        <taxon>Entomophthoromycetes</taxon>
        <taxon>Entomophthorales</taxon>
        <taxon>Ancylistaceae</taxon>
        <taxon>Conidiobolus</taxon>
    </lineage>
</organism>
<feature type="domain" description="Ion transport" evidence="14">
    <location>
        <begin position="53"/>
        <end position="181"/>
    </location>
</feature>
<dbReference type="GO" id="GO:0030171">
    <property type="term" value="F:voltage-gated proton channel activity"/>
    <property type="evidence" value="ECO:0007669"/>
    <property type="project" value="InterPro"/>
</dbReference>
<dbReference type="SUPFAM" id="SSF81324">
    <property type="entry name" value="Voltage-gated potassium channels"/>
    <property type="match status" value="1"/>
</dbReference>
<evidence type="ECO:0000313" key="16">
    <source>
        <dbReference type="Proteomes" id="UP000070444"/>
    </source>
</evidence>
<evidence type="ECO:0000256" key="13">
    <source>
        <dbReference type="SAM" id="Phobius"/>
    </source>
</evidence>
<keyword evidence="11" id="KW-0407">Ion channel</keyword>
<keyword evidence="3" id="KW-0813">Transport</keyword>
<keyword evidence="7 13" id="KW-1133">Transmembrane helix</keyword>
<reference evidence="15 16" key="1">
    <citation type="journal article" date="2015" name="Genome Biol. Evol.">
        <title>Phylogenomic analyses indicate that early fungi evolved digesting cell walls of algal ancestors of land plants.</title>
        <authorList>
            <person name="Chang Y."/>
            <person name="Wang S."/>
            <person name="Sekimoto S."/>
            <person name="Aerts A.L."/>
            <person name="Choi C."/>
            <person name="Clum A."/>
            <person name="LaButti K.M."/>
            <person name="Lindquist E.A."/>
            <person name="Yee Ngan C."/>
            <person name="Ohm R.A."/>
            <person name="Salamov A.A."/>
            <person name="Grigoriev I.V."/>
            <person name="Spatafora J.W."/>
            <person name="Berbee M.L."/>
        </authorList>
    </citation>
    <scope>NUCLEOTIDE SEQUENCE [LARGE SCALE GENOMIC DNA]</scope>
    <source>
        <strain evidence="15 16">NRRL 28638</strain>
    </source>
</reference>
<keyword evidence="10 13" id="KW-0472">Membrane</keyword>
<dbReference type="GO" id="GO:0034702">
    <property type="term" value="C:monoatomic ion channel complex"/>
    <property type="evidence" value="ECO:0007669"/>
    <property type="project" value="UniProtKB-KW"/>
</dbReference>
<keyword evidence="9" id="KW-0406">Ion transport</keyword>
<dbReference type="Pfam" id="PF00520">
    <property type="entry name" value="Ion_trans"/>
    <property type="match status" value="1"/>
</dbReference>
<dbReference type="EMBL" id="KQ964543">
    <property type="protein sequence ID" value="KXN69225.1"/>
    <property type="molecule type" value="Genomic_DNA"/>
</dbReference>
<evidence type="ECO:0000256" key="1">
    <source>
        <dbReference type="ARBA" id="ARBA00004651"/>
    </source>
</evidence>
<evidence type="ECO:0000256" key="8">
    <source>
        <dbReference type="ARBA" id="ARBA00023054"/>
    </source>
</evidence>
<evidence type="ECO:0000259" key="14">
    <source>
        <dbReference type="Pfam" id="PF00520"/>
    </source>
</evidence>
<dbReference type="Gene3D" id="1.20.120.350">
    <property type="entry name" value="Voltage-gated potassium channels. Chain C"/>
    <property type="match status" value="1"/>
</dbReference>
<keyword evidence="8" id="KW-0175">Coiled coil</keyword>
<dbReference type="Proteomes" id="UP000070444">
    <property type="component" value="Unassembled WGS sequence"/>
</dbReference>
<dbReference type="InterPro" id="IPR031846">
    <property type="entry name" value="Hvcn1"/>
</dbReference>
<evidence type="ECO:0000256" key="11">
    <source>
        <dbReference type="ARBA" id="ARBA00023303"/>
    </source>
</evidence>
<proteinExistence type="predicted"/>
<evidence type="ECO:0000256" key="4">
    <source>
        <dbReference type="ARBA" id="ARBA00022475"/>
    </source>
</evidence>
<keyword evidence="4" id="KW-1003">Cell membrane</keyword>
<dbReference type="PANTHER" id="PTHR46480">
    <property type="entry name" value="F20B24.22"/>
    <property type="match status" value="1"/>
</dbReference>
<dbReference type="STRING" id="796925.A0A137P2F5"/>
<evidence type="ECO:0000256" key="9">
    <source>
        <dbReference type="ARBA" id="ARBA00023065"/>
    </source>
</evidence>
<name>A0A137P2F5_CONC2</name>
<keyword evidence="5 13" id="KW-0812">Transmembrane</keyword>
<dbReference type="AlphaFoldDB" id="A0A137P2F5"/>
<keyword evidence="16" id="KW-1185">Reference proteome</keyword>
<dbReference type="PANTHER" id="PTHR46480:SF1">
    <property type="entry name" value="VOLTAGE-GATED HYDROGEN CHANNEL 1"/>
    <property type="match status" value="1"/>
</dbReference>
<evidence type="ECO:0000256" key="10">
    <source>
        <dbReference type="ARBA" id="ARBA00023136"/>
    </source>
</evidence>
<evidence type="ECO:0000256" key="7">
    <source>
        <dbReference type="ARBA" id="ARBA00022989"/>
    </source>
</evidence>
<sequence length="298" mass="34422">MDQEAALFSLAAIEKGKGFSLMDDEDFGFASVYKLPAKRTTLRIRMRDWICSPFFQYFMSGLVVLNLCLSIAEFVMGIFIANGTVKNIHKVEFAQDTILKVNLGLLILFNVEVLARGGLIGYRLYFQDGWNVFDFVIIFLSCILEALYMVDFLKALQKAVTVGMAFRLWNALRIVHLIGRTLTNQEQAKLDVAQENYRSIKLKLEDVKGLNLRLCKERFRYQKKLVKFEKELELVQAANIDFHKESWQNMVPIHNSINIRSNYLKDKSLSRVPSLTYSNTSSDYSFSSNRRNSSLWFI</sequence>
<comment type="subcellular location">
    <subcellularLocation>
        <location evidence="1">Cell membrane</location>
        <topology evidence="1">Multi-pass membrane protein</topology>
    </subcellularLocation>
</comment>
<evidence type="ECO:0000256" key="3">
    <source>
        <dbReference type="ARBA" id="ARBA00022448"/>
    </source>
</evidence>
<accession>A0A137P2F5</accession>
<evidence type="ECO:0000256" key="2">
    <source>
        <dbReference type="ARBA" id="ARBA00015897"/>
    </source>
</evidence>
<evidence type="ECO:0000256" key="6">
    <source>
        <dbReference type="ARBA" id="ARBA00022882"/>
    </source>
</evidence>
<dbReference type="OrthoDB" id="2984333at2759"/>
<evidence type="ECO:0000313" key="15">
    <source>
        <dbReference type="EMBL" id="KXN69225.1"/>
    </source>
</evidence>
<feature type="transmembrane region" description="Helical" evidence="13">
    <location>
        <begin position="101"/>
        <end position="126"/>
    </location>
</feature>
<dbReference type="InterPro" id="IPR027359">
    <property type="entry name" value="Volt_channel_dom_sf"/>
</dbReference>